<sequence>MESDDSDVEIVTENSHPKQPQKGASFQAKLIIQGPTCDNCKQPQVAKLLELRCGHNLCKSCCQRVLADDCGNLLNNFKCPLQLCFQKLATRDCLQIFIYLFSLGEHNKYFQYWEGEREKLGKLLQLESRSGLVSLCSDSCDSKQELCYCGYSIEACVIEWSVEPTTLPSLARFHCGLARILSISFQLDRMATTLGKKAPRGNMQKDATIERNLAPRHSKRTARCHISGVGFGGSSREKFSENETHKRKSDYDDSILSSVFECLVILLDRRLGPYPLFLGTFLYHKVFAQIVANLLRNNSVYDVCSRMDLYMSLFYLLKLFAEDFTLQLFLFIPISCTYDFKDSDKEDTKVCLADLLGDFERNICFLQKSTLNVNLDIPRSEIFLINMVAETCAQVRGVKTLYQRFTNKMQSKIEKVSTPKLERSDEDLSVEYCNRLKDLQFQTMEGLSQFHSITNKNNMCKEWNASKGRTFRLAKEISSLRNDLPLFYGSSIVVRVDENNFDVFRVLIFGPESTPYANGAFFFDFLLPIEYPEKPPVGRFLNTKRGEIRCNPNLYNCGKICLSLLGTWPGPSWSSQCTLLQVLVSIQSFLFVGEPYFNEPGFEEFQSTIRGKRKSKRYNLYVQDYTVKYAMLDVLKKPYKGFEEVLKMHFKLKQRQIIRQVEEWQQKANEWTSSPSHEDVFPEFTDSSSVSRVNCGVQLDTLKKLKRALEQL</sequence>
<name>A0A9C7UTW0_9RHOD</name>
<dbReference type="InterPro" id="IPR016135">
    <property type="entry name" value="UBQ-conjugating_enzyme/RWD"/>
</dbReference>
<dbReference type="CDD" id="cd23810">
    <property type="entry name" value="UBCc_BIRC6"/>
    <property type="match status" value="1"/>
</dbReference>
<evidence type="ECO:0000256" key="1">
    <source>
        <dbReference type="ARBA" id="ARBA00022679"/>
    </source>
</evidence>
<evidence type="ECO:0000259" key="4">
    <source>
        <dbReference type="PROSITE" id="PS50127"/>
    </source>
</evidence>
<keyword evidence="6" id="KW-1185">Reference proteome</keyword>
<keyword evidence="2" id="KW-0833">Ubl conjugation pathway</keyword>
<dbReference type="AlphaFoldDB" id="A0A9C7UTW0"/>
<feature type="region of interest" description="Disordered" evidence="3">
    <location>
        <begin position="1"/>
        <end position="23"/>
    </location>
</feature>
<dbReference type="PANTHER" id="PTHR46116">
    <property type="entry name" value="(E3-INDEPENDENT) E2 UBIQUITIN-CONJUGATING ENZYME"/>
    <property type="match status" value="1"/>
</dbReference>
<dbReference type="Proteomes" id="UP001061958">
    <property type="component" value="Unassembled WGS sequence"/>
</dbReference>
<evidence type="ECO:0000256" key="2">
    <source>
        <dbReference type="ARBA" id="ARBA00022786"/>
    </source>
</evidence>
<accession>A0A9C7UTW0</accession>
<dbReference type="PROSITE" id="PS50127">
    <property type="entry name" value="UBC_2"/>
    <property type="match status" value="1"/>
</dbReference>
<reference evidence="5" key="2">
    <citation type="submission" date="2022-01" db="EMBL/GenBank/DDBJ databases">
        <authorList>
            <person name="Hirooka S."/>
            <person name="Miyagishima S.Y."/>
        </authorList>
    </citation>
    <scope>NUCLEOTIDE SEQUENCE</scope>
    <source>
        <strain evidence="5">NBRC 102759</strain>
    </source>
</reference>
<dbReference type="GO" id="GO:0016740">
    <property type="term" value="F:transferase activity"/>
    <property type="evidence" value="ECO:0007669"/>
    <property type="project" value="UniProtKB-KW"/>
</dbReference>
<feature type="compositionally biased region" description="Polar residues" evidence="3">
    <location>
        <begin position="12"/>
        <end position="23"/>
    </location>
</feature>
<evidence type="ECO:0000313" key="6">
    <source>
        <dbReference type="Proteomes" id="UP001061958"/>
    </source>
</evidence>
<protein>
    <recommendedName>
        <fullName evidence="4">UBC core domain-containing protein</fullName>
    </recommendedName>
</protein>
<feature type="domain" description="UBC core" evidence="4">
    <location>
        <begin position="468"/>
        <end position="631"/>
    </location>
</feature>
<dbReference type="SUPFAM" id="SSF54495">
    <property type="entry name" value="UBC-like"/>
    <property type="match status" value="1"/>
</dbReference>
<dbReference type="PANTHER" id="PTHR46116:SF39">
    <property type="entry name" value="BACULOVIRAL IAP REPEAT-CONTAINING PROTEIN 6"/>
    <property type="match status" value="1"/>
</dbReference>
<dbReference type="EMBL" id="BQMJ01000062">
    <property type="protein sequence ID" value="GJQ14965.1"/>
    <property type="molecule type" value="Genomic_DNA"/>
</dbReference>
<proteinExistence type="predicted"/>
<dbReference type="InterPro" id="IPR000608">
    <property type="entry name" value="UBC"/>
</dbReference>
<dbReference type="SMART" id="SM00212">
    <property type="entry name" value="UBCc"/>
    <property type="match status" value="1"/>
</dbReference>
<organism evidence="5 6">
    <name type="scientific">Galdieria partita</name>
    <dbReference type="NCBI Taxonomy" id="83374"/>
    <lineage>
        <taxon>Eukaryota</taxon>
        <taxon>Rhodophyta</taxon>
        <taxon>Bangiophyceae</taxon>
        <taxon>Galdieriales</taxon>
        <taxon>Galdieriaceae</taxon>
        <taxon>Galdieria</taxon>
    </lineage>
</organism>
<dbReference type="Pfam" id="PF00179">
    <property type="entry name" value="UQ_con"/>
    <property type="match status" value="1"/>
</dbReference>
<feature type="compositionally biased region" description="Acidic residues" evidence="3">
    <location>
        <begin position="1"/>
        <end position="10"/>
    </location>
</feature>
<dbReference type="Gene3D" id="3.10.110.10">
    <property type="entry name" value="Ubiquitin Conjugating Enzyme"/>
    <property type="match status" value="1"/>
</dbReference>
<reference evidence="5" key="1">
    <citation type="journal article" date="2022" name="Proc. Natl. Acad. Sci. U.S.A.">
        <title>Life cycle and functional genomics of the unicellular red alga Galdieria for elucidating algal and plant evolution and industrial use.</title>
        <authorList>
            <person name="Hirooka S."/>
            <person name="Itabashi T."/>
            <person name="Ichinose T.M."/>
            <person name="Onuma R."/>
            <person name="Fujiwara T."/>
            <person name="Yamashita S."/>
            <person name="Jong L.W."/>
            <person name="Tomita R."/>
            <person name="Iwane A.H."/>
            <person name="Miyagishima S.Y."/>
        </authorList>
    </citation>
    <scope>NUCLEOTIDE SEQUENCE</scope>
    <source>
        <strain evidence="5">NBRC 102759</strain>
    </source>
</reference>
<evidence type="ECO:0000313" key="5">
    <source>
        <dbReference type="EMBL" id="GJQ14965.1"/>
    </source>
</evidence>
<gene>
    <name evidence="5" type="ORF">GpartN1_g6756.t1</name>
</gene>
<comment type="caution">
    <text evidence="5">The sequence shown here is derived from an EMBL/GenBank/DDBJ whole genome shotgun (WGS) entry which is preliminary data.</text>
</comment>
<dbReference type="OrthoDB" id="5871at2759"/>
<keyword evidence="1" id="KW-0808">Transferase</keyword>
<evidence type="ECO:0000256" key="3">
    <source>
        <dbReference type="SAM" id="MobiDB-lite"/>
    </source>
</evidence>